<dbReference type="InterPro" id="IPR018062">
    <property type="entry name" value="HTH_AraC-typ_CS"/>
</dbReference>
<dbReference type="EMBL" id="BQXS01002263">
    <property type="protein sequence ID" value="GKT31810.1"/>
    <property type="molecule type" value="Genomic_DNA"/>
</dbReference>
<gene>
    <name evidence="5" type="ORF">ADUPG1_002109</name>
</gene>
<dbReference type="PRINTS" id="PR00032">
    <property type="entry name" value="HTHARAC"/>
</dbReference>
<evidence type="ECO:0000259" key="4">
    <source>
        <dbReference type="PROSITE" id="PS01124"/>
    </source>
</evidence>
<keyword evidence="1" id="KW-0805">Transcription regulation</keyword>
<dbReference type="InterPro" id="IPR020449">
    <property type="entry name" value="Tscrpt_reg_AraC-type_HTH"/>
</dbReference>
<evidence type="ECO:0000256" key="2">
    <source>
        <dbReference type="ARBA" id="ARBA00023125"/>
    </source>
</evidence>
<evidence type="ECO:0000256" key="1">
    <source>
        <dbReference type="ARBA" id="ARBA00023015"/>
    </source>
</evidence>
<keyword evidence="3" id="KW-0804">Transcription</keyword>
<dbReference type="PANTHER" id="PTHR47504">
    <property type="entry name" value="RIGHT ORIGIN-BINDING PROTEIN"/>
    <property type="match status" value="1"/>
</dbReference>
<dbReference type="Gene3D" id="3.20.80.10">
    <property type="entry name" value="Regulatory factor, effector binding domain"/>
    <property type="match status" value="1"/>
</dbReference>
<dbReference type="Proteomes" id="UP001057375">
    <property type="component" value="Unassembled WGS sequence"/>
</dbReference>
<evidence type="ECO:0000256" key="3">
    <source>
        <dbReference type="ARBA" id="ARBA00023163"/>
    </source>
</evidence>
<protein>
    <submittedName>
        <fullName evidence="5">Transcription regulator HTH, AraC- type like protein</fullName>
    </submittedName>
</protein>
<organism evidence="5 6">
    <name type="scientific">Aduncisulcus paluster</name>
    <dbReference type="NCBI Taxonomy" id="2918883"/>
    <lineage>
        <taxon>Eukaryota</taxon>
        <taxon>Metamonada</taxon>
        <taxon>Carpediemonas-like organisms</taxon>
        <taxon>Aduncisulcus</taxon>
    </lineage>
</organism>
<proteinExistence type="predicted"/>
<dbReference type="InterPro" id="IPR018060">
    <property type="entry name" value="HTH_AraC"/>
</dbReference>
<evidence type="ECO:0000313" key="6">
    <source>
        <dbReference type="Proteomes" id="UP001057375"/>
    </source>
</evidence>
<dbReference type="Pfam" id="PF12833">
    <property type="entry name" value="HTH_18"/>
    <property type="match status" value="1"/>
</dbReference>
<dbReference type="PROSITE" id="PS01124">
    <property type="entry name" value="HTH_ARAC_FAMILY_2"/>
    <property type="match status" value="1"/>
</dbReference>
<dbReference type="PANTHER" id="PTHR47504:SF5">
    <property type="entry name" value="RIGHT ORIGIN-BINDING PROTEIN"/>
    <property type="match status" value="1"/>
</dbReference>
<evidence type="ECO:0000313" key="5">
    <source>
        <dbReference type="EMBL" id="GKT31810.1"/>
    </source>
</evidence>
<accession>A0ABQ5KLK0</accession>
<dbReference type="InterPro" id="IPR050959">
    <property type="entry name" value="MarA-like"/>
</dbReference>
<dbReference type="Gene3D" id="1.10.10.60">
    <property type="entry name" value="Homeodomain-like"/>
    <property type="match status" value="1"/>
</dbReference>
<dbReference type="InterPro" id="IPR029442">
    <property type="entry name" value="GyrI-like"/>
</dbReference>
<feature type="non-terminal residue" evidence="5">
    <location>
        <position position="1"/>
    </location>
</feature>
<keyword evidence="2" id="KW-0238">DNA-binding</keyword>
<reference evidence="5" key="1">
    <citation type="submission" date="2022-03" db="EMBL/GenBank/DDBJ databases">
        <title>Draft genome sequence of Aduncisulcus paluster, a free-living microaerophilic Fornicata.</title>
        <authorList>
            <person name="Yuyama I."/>
            <person name="Kume K."/>
            <person name="Tamura T."/>
            <person name="Inagaki Y."/>
            <person name="Hashimoto T."/>
        </authorList>
    </citation>
    <scope>NUCLEOTIDE SEQUENCE</scope>
    <source>
        <strain evidence="5">NY0171</strain>
    </source>
</reference>
<dbReference type="InterPro" id="IPR009057">
    <property type="entry name" value="Homeodomain-like_sf"/>
</dbReference>
<dbReference type="InterPro" id="IPR011256">
    <property type="entry name" value="Reg_factor_effector_dom_sf"/>
</dbReference>
<dbReference type="SMART" id="SM00342">
    <property type="entry name" value="HTH_ARAC"/>
    <property type="match status" value="1"/>
</dbReference>
<dbReference type="SUPFAM" id="SSF46689">
    <property type="entry name" value="Homeodomain-like"/>
    <property type="match status" value="1"/>
</dbReference>
<feature type="domain" description="HTH araC/xylS-type" evidence="4">
    <location>
        <begin position="1"/>
        <end position="59"/>
    </location>
</feature>
<dbReference type="Pfam" id="PF06445">
    <property type="entry name" value="GyrI-like"/>
    <property type="match status" value="1"/>
</dbReference>
<name>A0ABQ5KLK0_9EUKA</name>
<sequence length="200" mass="23093">LTVSEYIQKRRLALSIQLLDERTSTVLEVALKSGYKSHEVFCRNFKKAFGLTPSQYRIQTPELPCFERLHIVERDFVNKNADIIVNYEIVHLDELSLTGQYVNFHTDNREAIEMAYRQVYDFAAQNVEAGGADKLYNVSLEKDASQKLSYFTGIDKSKCKKASLKKEAYKDIVTIPPATYAVFKYKGHFKYVFKTALYMT</sequence>
<dbReference type="PROSITE" id="PS00041">
    <property type="entry name" value="HTH_ARAC_FAMILY_1"/>
    <property type="match status" value="1"/>
</dbReference>
<dbReference type="SUPFAM" id="SSF55136">
    <property type="entry name" value="Probable bacterial effector-binding domain"/>
    <property type="match status" value="1"/>
</dbReference>
<comment type="caution">
    <text evidence="5">The sequence shown here is derived from an EMBL/GenBank/DDBJ whole genome shotgun (WGS) entry which is preliminary data.</text>
</comment>
<keyword evidence="6" id="KW-1185">Reference proteome</keyword>